<evidence type="ECO:0000256" key="2">
    <source>
        <dbReference type="SAM" id="MobiDB-lite"/>
    </source>
</evidence>
<dbReference type="Proteomes" id="UP000316213">
    <property type="component" value="Unassembled WGS sequence"/>
</dbReference>
<keyword evidence="3" id="KW-0812">Transmembrane</keyword>
<feature type="transmembrane region" description="Helical" evidence="3">
    <location>
        <begin position="193"/>
        <end position="215"/>
    </location>
</feature>
<reference evidence="4 5" key="1">
    <citation type="submission" date="2019-02" db="EMBL/GenBank/DDBJ databases">
        <title>Deep-cultivation of Planctomycetes and their phenomic and genomic characterization uncovers novel biology.</title>
        <authorList>
            <person name="Wiegand S."/>
            <person name="Jogler M."/>
            <person name="Boedeker C."/>
            <person name="Pinto D."/>
            <person name="Vollmers J."/>
            <person name="Rivas-Marin E."/>
            <person name="Kohn T."/>
            <person name="Peeters S.H."/>
            <person name="Heuer A."/>
            <person name="Rast P."/>
            <person name="Oberbeckmann S."/>
            <person name="Bunk B."/>
            <person name="Jeske O."/>
            <person name="Meyerdierks A."/>
            <person name="Storesund J.E."/>
            <person name="Kallscheuer N."/>
            <person name="Luecker S."/>
            <person name="Lage O.M."/>
            <person name="Pohl T."/>
            <person name="Merkel B.J."/>
            <person name="Hornburger P."/>
            <person name="Mueller R.-W."/>
            <person name="Bruemmer F."/>
            <person name="Labrenz M."/>
            <person name="Spormann A.M."/>
            <person name="Op Den Camp H."/>
            <person name="Overmann J."/>
            <person name="Amann R."/>
            <person name="Jetten M.S.M."/>
            <person name="Mascher T."/>
            <person name="Medema M.H."/>
            <person name="Devos D.P."/>
            <person name="Kaster A.-K."/>
            <person name="Ovreas L."/>
            <person name="Rohde M."/>
            <person name="Galperin M.Y."/>
            <person name="Jogler C."/>
        </authorList>
    </citation>
    <scope>NUCLEOTIDE SEQUENCE [LARGE SCALE GENOMIC DNA]</scope>
    <source>
        <strain evidence="4 5">Pla100</strain>
    </source>
</reference>
<dbReference type="AlphaFoldDB" id="A0A5C5ZKR5"/>
<evidence type="ECO:0000313" key="5">
    <source>
        <dbReference type="Proteomes" id="UP000316213"/>
    </source>
</evidence>
<accession>A0A5C5ZKR5</accession>
<keyword evidence="1" id="KW-0175">Coiled coil</keyword>
<keyword evidence="3" id="KW-1133">Transmembrane helix</keyword>
<gene>
    <name evidence="4" type="ORF">Pla100_57320</name>
</gene>
<organism evidence="4 5">
    <name type="scientific">Neorhodopirellula pilleata</name>
    <dbReference type="NCBI Taxonomy" id="2714738"/>
    <lineage>
        <taxon>Bacteria</taxon>
        <taxon>Pseudomonadati</taxon>
        <taxon>Planctomycetota</taxon>
        <taxon>Planctomycetia</taxon>
        <taxon>Pirellulales</taxon>
        <taxon>Pirellulaceae</taxon>
        <taxon>Neorhodopirellula</taxon>
    </lineage>
</organism>
<protein>
    <submittedName>
        <fullName evidence="4">Uncharacterized protein</fullName>
    </submittedName>
</protein>
<feature type="region of interest" description="Disordered" evidence="2">
    <location>
        <begin position="139"/>
        <end position="178"/>
    </location>
</feature>
<feature type="coiled-coil region" evidence="1">
    <location>
        <begin position="94"/>
        <end position="136"/>
    </location>
</feature>
<evidence type="ECO:0000256" key="3">
    <source>
        <dbReference type="SAM" id="Phobius"/>
    </source>
</evidence>
<keyword evidence="5" id="KW-1185">Reference proteome</keyword>
<evidence type="ECO:0000313" key="4">
    <source>
        <dbReference type="EMBL" id="TWT88002.1"/>
    </source>
</evidence>
<comment type="caution">
    <text evidence="4">The sequence shown here is derived from an EMBL/GenBank/DDBJ whole genome shotgun (WGS) entry which is preliminary data.</text>
</comment>
<feature type="compositionally biased region" description="Polar residues" evidence="2">
    <location>
        <begin position="148"/>
        <end position="164"/>
    </location>
</feature>
<sequence length="289" mass="31361">MIELTCKCGRPLRLKPEAAGRRVKCPGCSSVMDVPAPPPLQPARYEVTANLIGSKTVRFSCPACKAGLTSPLKEAGTFDNCPECLAKFMTPGIVEQEQVEREANEQRYRQHEQREARRLAKENARAEMLAQRQAEEVAAKSADDAGDQVSTGGSWLQRRTQVTPQEERRRPGNGNGFTVPANRTYPNLNALCLVIRLLALLVASVAILIAAVMLYAAFQRDAMADSILLQALTTAMVGVLVAVALVSVSESIRVVIDTQDNTLVTARATIELLAIAEMSNETSVDAGRR</sequence>
<keyword evidence="3" id="KW-0472">Membrane</keyword>
<proteinExistence type="predicted"/>
<dbReference type="EMBL" id="SJPM01000022">
    <property type="protein sequence ID" value="TWT88002.1"/>
    <property type="molecule type" value="Genomic_DNA"/>
</dbReference>
<name>A0A5C5ZKR5_9BACT</name>
<feature type="transmembrane region" description="Helical" evidence="3">
    <location>
        <begin position="227"/>
        <end position="248"/>
    </location>
</feature>
<evidence type="ECO:0000256" key="1">
    <source>
        <dbReference type="SAM" id="Coils"/>
    </source>
</evidence>